<organism evidence="3">
    <name type="scientific">Schistosoma curassoni</name>
    <dbReference type="NCBI Taxonomy" id="6186"/>
    <lineage>
        <taxon>Eukaryota</taxon>
        <taxon>Metazoa</taxon>
        <taxon>Spiralia</taxon>
        <taxon>Lophotrochozoa</taxon>
        <taxon>Platyhelminthes</taxon>
        <taxon>Trematoda</taxon>
        <taxon>Digenea</taxon>
        <taxon>Strigeidida</taxon>
        <taxon>Schistosomatoidea</taxon>
        <taxon>Schistosomatidae</taxon>
        <taxon>Schistosoma</taxon>
    </lineage>
</organism>
<reference evidence="3" key="1">
    <citation type="submission" date="2016-06" db="UniProtKB">
        <authorList>
            <consortium name="WormBaseParasite"/>
        </authorList>
    </citation>
    <scope>IDENTIFICATION</scope>
</reference>
<gene>
    <name evidence="1" type="ORF">SCUD_LOCUS17951</name>
</gene>
<reference evidence="1 2" key="2">
    <citation type="submission" date="2018-11" db="EMBL/GenBank/DDBJ databases">
        <authorList>
            <consortium name="Pathogen Informatics"/>
        </authorList>
    </citation>
    <scope>NUCLEOTIDE SEQUENCE [LARGE SCALE GENOMIC DNA]</scope>
    <source>
        <strain evidence="1">Dakar</strain>
        <strain evidence="2">Dakar, Senegal</strain>
    </source>
</reference>
<dbReference type="Proteomes" id="UP000279833">
    <property type="component" value="Unassembled WGS sequence"/>
</dbReference>
<dbReference type="WBParaSite" id="SCUD_0001795501-mRNA-1">
    <property type="protein sequence ID" value="SCUD_0001795501-mRNA-1"/>
    <property type="gene ID" value="SCUD_0001795501"/>
</dbReference>
<accession>A0A183KSB5</accession>
<keyword evidence="2" id="KW-1185">Reference proteome</keyword>
<sequence length="40" mass="4966">MLNPFLFRINQVYKTISVYFRASCKKHNFEMFRYIGKKFV</sequence>
<evidence type="ECO:0000313" key="3">
    <source>
        <dbReference type="WBParaSite" id="SCUD_0001795501-mRNA-1"/>
    </source>
</evidence>
<dbReference type="AlphaFoldDB" id="A0A183KSB5"/>
<evidence type="ECO:0000313" key="2">
    <source>
        <dbReference type="Proteomes" id="UP000279833"/>
    </source>
</evidence>
<name>A0A183KSB5_9TREM</name>
<dbReference type="EMBL" id="UZAK01040432">
    <property type="protein sequence ID" value="VDP64586.1"/>
    <property type="molecule type" value="Genomic_DNA"/>
</dbReference>
<protein>
    <submittedName>
        <fullName evidence="1 3">Uncharacterized protein</fullName>
    </submittedName>
</protein>
<proteinExistence type="predicted"/>
<evidence type="ECO:0000313" key="1">
    <source>
        <dbReference type="EMBL" id="VDP64586.1"/>
    </source>
</evidence>